<dbReference type="FunFam" id="1.20.1560.10:FF:000053">
    <property type="entry name" value="Multidrug ABC transporter ATP-binding protein"/>
    <property type="match status" value="1"/>
</dbReference>
<dbReference type="PROSITE" id="PS50893">
    <property type="entry name" value="ABC_TRANSPORTER_2"/>
    <property type="match status" value="1"/>
</dbReference>
<dbReference type="Gene3D" id="1.20.1560.10">
    <property type="entry name" value="ABC transporter type 1, transmembrane domain"/>
    <property type="match status" value="1"/>
</dbReference>
<dbReference type="EMBL" id="JAAMAY010000030">
    <property type="protein sequence ID" value="NTC30528.1"/>
    <property type="molecule type" value="Genomic_DNA"/>
</dbReference>
<dbReference type="InterPro" id="IPR036640">
    <property type="entry name" value="ABC1_TM_sf"/>
</dbReference>
<protein>
    <submittedName>
        <fullName evidence="12">ABC transporter ATP-binding protein</fullName>
    </submittedName>
</protein>
<dbReference type="InterPro" id="IPR039421">
    <property type="entry name" value="Type_1_exporter"/>
</dbReference>
<dbReference type="CDD" id="cd18549">
    <property type="entry name" value="ABC_6TM_YwjA_like"/>
    <property type="match status" value="1"/>
</dbReference>
<evidence type="ECO:0000259" key="11">
    <source>
        <dbReference type="PROSITE" id="PS50929"/>
    </source>
</evidence>
<dbReference type="InterPro" id="IPR027417">
    <property type="entry name" value="P-loop_NTPase"/>
</dbReference>
<dbReference type="FunFam" id="3.40.50.300:FF:000287">
    <property type="entry name" value="Multidrug ABC transporter ATP-binding protein"/>
    <property type="match status" value="1"/>
</dbReference>
<dbReference type="AlphaFoldDB" id="A0AA44F8C1"/>
<dbReference type="SUPFAM" id="SSF52540">
    <property type="entry name" value="P-loop containing nucleoside triphosphate hydrolases"/>
    <property type="match status" value="1"/>
</dbReference>
<feature type="domain" description="ABC transmembrane type-1" evidence="11">
    <location>
        <begin position="17"/>
        <end position="299"/>
    </location>
</feature>
<keyword evidence="8 9" id="KW-0472">Membrane</keyword>
<dbReference type="InterPro" id="IPR017871">
    <property type="entry name" value="ABC_transporter-like_CS"/>
</dbReference>
<keyword evidence="6 12" id="KW-0067">ATP-binding</keyword>
<dbReference type="SUPFAM" id="SSF90123">
    <property type="entry name" value="ABC transporter transmembrane region"/>
    <property type="match status" value="1"/>
</dbReference>
<evidence type="ECO:0000256" key="5">
    <source>
        <dbReference type="ARBA" id="ARBA00022741"/>
    </source>
</evidence>
<dbReference type="PROSITE" id="PS50929">
    <property type="entry name" value="ABC_TM1F"/>
    <property type="match status" value="1"/>
</dbReference>
<dbReference type="InterPro" id="IPR003593">
    <property type="entry name" value="AAA+_ATPase"/>
</dbReference>
<dbReference type="InterPro" id="IPR003439">
    <property type="entry name" value="ABC_transporter-like_ATP-bd"/>
</dbReference>
<dbReference type="PANTHER" id="PTHR43394:SF1">
    <property type="entry name" value="ATP-BINDING CASSETTE SUB-FAMILY B MEMBER 10, MITOCHONDRIAL"/>
    <property type="match status" value="1"/>
</dbReference>
<dbReference type="PROSITE" id="PS00211">
    <property type="entry name" value="ABC_TRANSPORTER_1"/>
    <property type="match status" value="1"/>
</dbReference>
<dbReference type="Gene3D" id="3.40.50.300">
    <property type="entry name" value="P-loop containing nucleotide triphosphate hydrolases"/>
    <property type="match status" value="1"/>
</dbReference>
<evidence type="ECO:0000256" key="8">
    <source>
        <dbReference type="ARBA" id="ARBA00023136"/>
    </source>
</evidence>
<dbReference type="Pfam" id="PF00664">
    <property type="entry name" value="ABC_membrane"/>
    <property type="match status" value="1"/>
</dbReference>
<evidence type="ECO:0000256" key="9">
    <source>
        <dbReference type="SAM" id="Phobius"/>
    </source>
</evidence>
<proteinExistence type="inferred from homology"/>
<evidence type="ECO:0000256" key="3">
    <source>
        <dbReference type="ARBA" id="ARBA00022448"/>
    </source>
</evidence>
<accession>A0AA44F8C1</accession>
<keyword evidence="5" id="KW-0547">Nucleotide-binding</keyword>
<evidence type="ECO:0000256" key="1">
    <source>
        <dbReference type="ARBA" id="ARBA00004651"/>
    </source>
</evidence>
<keyword evidence="7 9" id="KW-1133">Transmembrane helix</keyword>
<dbReference type="GO" id="GO:0015421">
    <property type="term" value="F:ABC-type oligopeptide transporter activity"/>
    <property type="evidence" value="ECO:0007669"/>
    <property type="project" value="TreeGrafter"/>
</dbReference>
<feature type="transmembrane region" description="Helical" evidence="9">
    <location>
        <begin position="53"/>
        <end position="77"/>
    </location>
</feature>
<dbReference type="GO" id="GO:0005524">
    <property type="term" value="F:ATP binding"/>
    <property type="evidence" value="ECO:0007669"/>
    <property type="project" value="UniProtKB-KW"/>
</dbReference>
<dbReference type="RefSeq" id="WP_065659316.1">
    <property type="nucleotide sequence ID" value="NZ_CP123838.1"/>
</dbReference>
<dbReference type="Proteomes" id="UP000702952">
    <property type="component" value="Unassembled WGS sequence"/>
</dbReference>
<feature type="transmembrane region" description="Helical" evidence="9">
    <location>
        <begin position="254"/>
        <end position="284"/>
    </location>
</feature>
<dbReference type="PANTHER" id="PTHR43394">
    <property type="entry name" value="ATP-DEPENDENT PERMEASE MDL1, MITOCHONDRIAL"/>
    <property type="match status" value="1"/>
</dbReference>
<evidence type="ECO:0000313" key="12">
    <source>
        <dbReference type="EMBL" id="NTC30528.1"/>
    </source>
</evidence>
<evidence type="ECO:0000256" key="4">
    <source>
        <dbReference type="ARBA" id="ARBA00022692"/>
    </source>
</evidence>
<evidence type="ECO:0000259" key="10">
    <source>
        <dbReference type="PROSITE" id="PS50893"/>
    </source>
</evidence>
<evidence type="ECO:0000256" key="7">
    <source>
        <dbReference type="ARBA" id="ARBA00022989"/>
    </source>
</evidence>
<evidence type="ECO:0000256" key="6">
    <source>
        <dbReference type="ARBA" id="ARBA00022840"/>
    </source>
</evidence>
<dbReference type="GO" id="GO:0005886">
    <property type="term" value="C:plasma membrane"/>
    <property type="evidence" value="ECO:0007669"/>
    <property type="project" value="UniProtKB-SubCell"/>
</dbReference>
<dbReference type="SMART" id="SM00382">
    <property type="entry name" value="AAA"/>
    <property type="match status" value="1"/>
</dbReference>
<evidence type="ECO:0000313" key="13">
    <source>
        <dbReference type="Proteomes" id="UP000702952"/>
    </source>
</evidence>
<organism evidence="12 13">
    <name type="scientific">Agrobacterium tumefaciens</name>
    <dbReference type="NCBI Taxonomy" id="358"/>
    <lineage>
        <taxon>Bacteria</taxon>
        <taxon>Pseudomonadati</taxon>
        <taxon>Pseudomonadota</taxon>
        <taxon>Alphaproteobacteria</taxon>
        <taxon>Hyphomicrobiales</taxon>
        <taxon>Rhizobiaceae</taxon>
        <taxon>Rhizobium/Agrobacterium group</taxon>
        <taxon>Agrobacterium</taxon>
        <taxon>Agrobacterium tumefaciens complex</taxon>
    </lineage>
</organism>
<dbReference type="Pfam" id="PF00005">
    <property type="entry name" value="ABC_tran"/>
    <property type="match status" value="1"/>
</dbReference>
<comment type="similarity">
    <text evidence="2">Belongs to the ABC transporter superfamily.</text>
</comment>
<comment type="caution">
    <text evidence="12">The sequence shown here is derived from an EMBL/GenBank/DDBJ whole genome shotgun (WGS) entry which is preliminary data.</text>
</comment>
<feature type="transmembrane region" description="Helical" evidence="9">
    <location>
        <begin position="135"/>
        <end position="152"/>
    </location>
</feature>
<comment type="subcellular location">
    <subcellularLocation>
        <location evidence="1">Cell membrane</location>
        <topology evidence="1">Multi-pass membrane protein</topology>
    </subcellularLocation>
</comment>
<feature type="domain" description="ABC transporter" evidence="10">
    <location>
        <begin position="333"/>
        <end position="567"/>
    </location>
</feature>
<feature type="transmembrane region" description="Helical" evidence="9">
    <location>
        <begin position="12"/>
        <end position="33"/>
    </location>
</feature>
<name>A0AA44F8C1_AGRTU</name>
<gene>
    <name evidence="12" type="ORF">G6M46_20555</name>
</gene>
<keyword evidence="3" id="KW-0813">Transport</keyword>
<dbReference type="GO" id="GO:0016887">
    <property type="term" value="F:ATP hydrolysis activity"/>
    <property type="evidence" value="ECO:0007669"/>
    <property type="project" value="InterPro"/>
</dbReference>
<dbReference type="InterPro" id="IPR011527">
    <property type="entry name" value="ABC1_TM_dom"/>
</dbReference>
<sequence>MLRRFFAYYRPYRGLFILDFSCAVLSGVLELGFPMAVKAFVDVLLPGGEWGIILAASVGLLVIYVLNTGLMATVTYWGHMLGINIETDMRRLAFDHLQKLSFRYFDNQKTGHLVGRLTKDLEEIGEVAHHGPEDLFIAIMTFIGAFLLMLSVNVPLALVTAAVVPVTAWVTSRYGGRMTQNFRALYGRVGDFNARIEENVGGMRVVQAFANEDHERALFEKDNQKYRRTKLDAYKIMAASTSLSYMSMRLTQMIVMICGAWFVLHGGLTEGGFVGFLLLVGVFFRPVEKINSVIETYPKGIAGFRRFTELLDTAPDIIDAPDAIEAPALSGAIEYRHVGFGYAEGKQVLDNIDLKINAGETVAFVGPSGAGKTTLCSLLPRFYDVTSGSITIDGIDIRKMKLASLRNQIGIVQQDVFLFGGTIRENIEYGRLGASDVEIMDAAWRARLDGVIEAMPMGLDTVIGERGVKLSGGQKQRLAIARMFLKNPPILILDEATSALDTETERAIQQSLTELAKGRTTLVIAHRLATIRDASRIVVVDQTGIAETGAHAELLAAKGHYSRLHEAQFSGHLQGLS</sequence>
<reference evidence="12" key="1">
    <citation type="journal article" date="2020" name="Science">
        <title>Unexpected conservation and global transmission of agrobacterial virulence plasmids.</title>
        <authorList>
            <person name="Weisberg A.J."/>
            <person name="Davis E.W. 2nd"/>
            <person name="Tabima J."/>
            <person name="Belcher M.S."/>
            <person name="Miller M."/>
            <person name="Kuo C.H."/>
            <person name="Loper J.E."/>
            <person name="Grunwald N.J."/>
            <person name="Putnam M.L."/>
            <person name="Chang J.H."/>
        </authorList>
    </citation>
    <scope>NUCLEOTIDE SEQUENCE</scope>
    <source>
        <strain evidence="12">17-1853-1a</strain>
    </source>
</reference>
<keyword evidence="4 9" id="KW-0812">Transmembrane</keyword>
<evidence type="ECO:0000256" key="2">
    <source>
        <dbReference type="ARBA" id="ARBA00005417"/>
    </source>
</evidence>